<dbReference type="GO" id="GO:0005829">
    <property type="term" value="C:cytosol"/>
    <property type="evidence" value="ECO:0007669"/>
    <property type="project" value="TreeGrafter"/>
</dbReference>
<dbReference type="Gene3D" id="1.10.730.10">
    <property type="entry name" value="Isoleucyl-tRNA Synthetase, Domain 1"/>
    <property type="match status" value="1"/>
</dbReference>
<feature type="region of interest" description="Disordered" evidence="9">
    <location>
        <begin position="140"/>
        <end position="161"/>
    </location>
</feature>
<dbReference type="GO" id="GO:0006429">
    <property type="term" value="P:leucyl-tRNA aminoacylation"/>
    <property type="evidence" value="ECO:0007669"/>
    <property type="project" value="InterPro"/>
</dbReference>
<comment type="similarity">
    <text evidence="1">Belongs to the class-I aminoacyl-tRNA synthetase family.</text>
</comment>
<evidence type="ECO:0000256" key="7">
    <source>
        <dbReference type="ARBA" id="ARBA00023146"/>
    </source>
</evidence>
<evidence type="ECO:0000256" key="5">
    <source>
        <dbReference type="ARBA" id="ARBA00022840"/>
    </source>
</evidence>
<evidence type="ECO:0000256" key="6">
    <source>
        <dbReference type="ARBA" id="ARBA00022917"/>
    </source>
</evidence>
<dbReference type="SUPFAM" id="SSF47323">
    <property type="entry name" value="Anticodon-binding domain of a subclass of class I aminoacyl-tRNA synthetases"/>
    <property type="match status" value="1"/>
</dbReference>
<keyword evidence="4" id="KW-0547">Nucleotide-binding</keyword>
<dbReference type="InterPro" id="IPR002302">
    <property type="entry name" value="Leu-tRNA-ligase"/>
</dbReference>
<dbReference type="Pfam" id="PF08264">
    <property type="entry name" value="Anticodon_1"/>
    <property type="match status" value="1"/>
</dbReference>
<evidence type="ECO:0000256" key="8">
    <source>
        <dbReference type="ARBA" id="ARBA00047469"/>
    </source>
</evidence>
<comment type="caution">
    <text evidence="11">The sequence shown here is derived from an EMBL/GenBank/DDBJ whole genome shotgun (WGS) entry which is preliminary data.</text>
</comment>
<evidence type="ECO:0000256" key="3">
    <source>
        <dbReference type="ARBA" id="ARBA00022598"/>
    </source>
</evidence>
<accession>T0ZAF9</accession>
<gene>
    <name evidence="11" type="ORF">B1A_15981</name>
</gene>
<evidence type="ECO:0000256" key="2">
    <source>
        <dbReference type="ARBA" id="ARBA00013164"/>
    </source>
</evidence>
<keyword evidence="5" id="KW-0067">ATP-binding</keyword>
<keyword evidence="6" id="KW-0648">Protein biosynthesis</keyword>
<keyword evidence="3 11" id="KW-0436">Ligase</keyword>
<proteinExistence type="inferred from homology"/>
<dbReference type="GO" id="GO:0004823">
    <property type="term" value="F:leucine-tRNA ligase activity"/>
    <property type="evidence" value="ECO:0007669"/>
    <property type="project" value="UniProtKB-EC"/>
</dbReference>
<evidence type="ECO:0000256" key="9">
    <source>
        <dbReference type="SAM" id="MobiDB-lite"/>
    </source>
</evidence>
<keyword evidence="7 11" id="KW-0030">Aminoacyl-tRNA synthetase</keyword>
<dbReference type="CDD" id="cd07958">
    <property type="entry name" value="Anticodon_Ia_Leu_BEm"/>
    <property type="match status" value="1"/>
</dbReference>
<evidence type="ECO:0000259" key="10">
    <source>
        <dbReference type="Pfam" id="PF08264"/>
    </source>
</evidence>
<dbReference type="InterPro" id="IPR013155">
    <property type="entry name" value="M/V/L/I-tRNA-synth_anticd-bd"/>
</dbReference>
<evidence type="ECO:0000256" key="1">
    <source>
        <dbReference type="ARBA" id="ARBA00005594"/>
    </source>
</evidence>
<evidence type="ECO:0000256" key="4">
    <source>
        <dbReference type="ARBA" id="ARBA00022741"/>
    </source>
</evidence>
<feature type="non-terminal residue" evidence="11">
    <location>
        <position position="1"/>
    </location>
</feature>
<feature type="domain" description="Methionyl/Valyl/Leucyl/Isoleucyl-tRNA synthetase anticodon-binding" evidence="10">
    <location>
        <begin position="59"/>
        <end position="155"/>
    </location>
</feature>
<evidence type="ECO:0000313" key="11">
    <source>
        <dbReference type="EMBL" id="EQD42033.1"/>
    </source>
</evidence>
<reference evidence="11" key="1">
    <citation type="submission" date="2013-08" db="EMBL/GenBank/DDBJ databases">
        <authorList>
            <person name="Mendez C."/>
            <person name="Richter M."/>
            <person name="Ferrer M."/>
            <person name="Sanchez J."/>
        </authorList>
    </citation>
    <scope>NUCLEOTIDE SEQUENCE</scope>
</reference>
<organism evidence="11">
    <name type="scientific">mine drainage metagenome</name>
    <dbReference type="NCBI Taxonomy" id="410659"/>
    <lineage>
        <taxon>unclassified sequences</taxon>
        <taxon>metagenomes</taxon>
        <taxon>ecological metagenomes</taxon>
    </lineage>
</organism>
<dbReference type="EMBL" id="AUZX01011739">
    <property type="protein sequence ID" value="EQD42033.1"/>
    <property type="molecule type" value="Genomic_DNA"/>
</dbReference>
<name>T0ZAF9_9ZZZZ</name>
<dbReference type="GO" id="GO:0005524">
    <property type="term" value="F:ATP binding"/>
    <property type="evidence" value="ECO:0007669"/>
    <property type="project" value="UniProtKB-KW"/>
</dbReference>
<sequence>VGADALRLFHLFVGPPADDVDWNEQTESLIDGCARFLDRLYRLATLEDVRWREAEDERDREVRRAVHRCVARVSESIERWSYNTAVAALMETLNTVSKWARDEAGAHRATYDEAIDLLLRLLAPMAPHLSAELWERRHPGEPSVHAQPWPVADPALVATPQ</sequence>
<reference evidence="11" key="2">
    <citation type="journal article" date="2014" name="ISME J.">
        <title>Microbial stratification in low pH oxic and suboxic macroscopic growths along an acid mine drainage.</title>
        <authorList>
            <person name="Mendez-Garcia C."/>
            <person name="Mesa V."/>
            <person name="Sprenger R.R."/>
            <person name="Richter M."/>
            <person name="Diez M.S."/>
            <person name="Solano J."/>
            <person name="Bargiela R."/>
            <person name="Golyshina O.V."/>
            <person name="Manteca A."/>
            <person name="Ramos J.L."/>
            <person name="Gallego J.R."/>
            <person name="Llorente I."/>
            <person name="Martins Dos Santos V.A."/>
            <person name="Jensen O.N."/>
            <person name="Pelaez A.I."/>
            <person name="Sanchez J."/>
            <person name="Ferrer M."/>
        </authorList>
    </citation>
    <scope>NUCLEOTIDE SEQUENCE</scope>
</reference>
<comment type="catalytic activity">
    <reaction evidence="8">
        <text>tRNA(Leu) + L-leucine + ATP = L-leucyl-tRNA(Leu) + AMP + diphosphate</text>
        <dbReference type="Rhea" id="RHEA:11688"/>
        <dbReference type="Rhea" id="RHEA-COMP:9613"/>
        <dbReference type="Rhea" id="RHEA-COMP:9622"/>
        <dbReference type="ChEBI" id="CHEBI:30616"/>
        <dbReference type="ChEBI" id="CHEBI:33019"/>
        <dbReference type="ChEBI" id="CHEBI:57427"/>
        <dbReference type="ChEBI" id="CHEBI:78442"/>
        <dbReference type="ChEBI" id="CHEBI:78494"/>
        <dbReference type="ChEBI" id="CHEBI:456215"/>
        <dbReference type="EC" id="6.1.1.4"/>
    </reaction>
</comment>
<dbReference type="PANTHER" id="PTHR43740">
    <property type="entry name" value="LEUCYL-TRNA SYNTHETASE"/>
    <property type="match status" value="1"/>
</dbReference>
<dbReference type="EC" id="6.1.1.4" evidence="2"/>
<dbReference type="FunFam" id="1.10.730.10:FF:000002">
    <property type="entry name" value="Leucine--tRNA ligase"/>
    <property type="match status" value="1"/>
</dbReference>
<feature type="non-terminal residue" evidence="11">
    <location>
        <position position="161"/>
    </location>
</feature>
<dbReference type="PANTHER" id="PTHR43740:SF2">
    <property type="entry name" value="LEUCINE--TRNA LIGASE, MITOCHONDRIAL"/>
    <property type="match status" value="1"/>
</dbReference>
<dbReference type="InterPro" id="IPR009080">
    <property type="entry name" value="tRNAsynth_Ia_anticodon-bd"/>
</dbReference>
<protein>
    <recommendedName>
        <fullName evidence="2">leucine--tRNA ligase</fullName>
        <ecNumber evidence="2">6.1.1.4</ecNumber>
    </recommendedName>
</protein>
<dbReference type="AlphaFoldDB" id="T0ZAF9"/>